<keyword evidence="3" id="KW-1185">Reference proteome</keyword>
<feature type="region of interest" description="Disordered" evidence="1">
    <location>
        <begin position="678"/>
        <end position="699"/>
    </location>
</feature>
<feature type="region of interest" description="Disordered" evidence="1">
    <location>
        <begin position="122"/>
        <end position="142"/>
    </location>
</feature>
<feature type="region of interest" description="Disordered" evidence="1">
    <location>
        <begin position="430"/>
        <end position="488"/>
    </location>
</feature>
<dbReference type="AlphaFoldDB" id="A0A7R8YRI5"/>
<evidence type="ECO:0000313" key="2">
    <source>
        <dbReference type="EMBL" id="CAD7082911.1"/>
    </source>
</evidence>
<feature type="region of interest" description="Disordered" evidence="1">
    <location>
        <begin position="37"/>
        <end position="58"/>
    </location>
</feature>
<reference evidence="2 3" key="1">
    <citation type="submission" date="2020-11" db="EMBL/GenBank/DDBJ databases">
        <authorList>
            <person name="Wallbank WR R."/>
            <person name="Pardo Diaz C."/>
            <person name="Kozak K."/>
            <person name="Martin S."/>
            <person name="Jiggins C."/>
            <person name="Moest M."/>
            <person name="Warren A I."/>
            <person name="Generalovic N T."/>
            <person name="Byers J.R.P. K."/>
            <person name="Montejo-Kovacevich G."/>
            <person name="Yen C E."/>
        </authorList>
    </citation>
    <scope>NUCLEOTIDE SEQUENCE [LARGE SCALE GENOMIC DNA]</scope>
</reference>
<protein>
    <submittedName>
        <fullName evidence="2">Uncharacterized protein</fullName>
    </submittedName>
</protein>
<feature type="region of interest" description="Disordered" evidence="1">
    <location>
        <begin position="333"/>
        <end position="384"/>
    </location>
</feature>
<feature type="region of interest" description="Disordered" evidence="1">
    <location>
        <begin position="599"/>
        <end position="663"/>
    </location>
</feature>
<dbReference type="InParanoid" id="A0A7R8YRI5"/>
<dbReference type="Proteomes" id="UP000594454">
    <property type="component" value="Chromosome 2"/>
</dbReference>
<feature type="compositionally biased region" description="Polar residues" evidence="1">
    <location>
        <begin position="281"/>
        <end position="304"/>
    </location>
</feature>
<feature type="region of interest" description="Disordered" evidence="1">
    <location>
        <begin position="1"/>
        <end position="21"/>
    </location>
</feature>
<evidence type="ECO:0000256" key="1">
    <source>
        <dbReference type="SAM" id="MobiDB-lite"/>
    </source>
</evidence>
<feature type="region of interest" description="Disordered" evidence="1">
    <location>
        <begin position="789"/>
        <end position="887"/>
    </location>
</feature>
<feature type="region of interest" description="Disordered" evidence="1">
    <location>
        <begin position="1028"/>
        <end position="1050"/>
    </location>
</feature>
<feature type="compositionally biased region" description="Acidic residues" evidence="1">
    <location>
        <begin position="844"/>
        <end position="854"/>
    </location>
</feature>
<feature type="region of interest" description="Disordered" evidence="1">
    <location>
        <begin position="175"/>
        <end position="218"/>
    </location>
</feature>
<dbReference type="OrthoDB" id="6782661at2759"/>
<organism evidence="2 3">
    <name type="scientific">Hermetia illucens</name>
    <name type="common">Black soldier fly</name>
    <dbReference type="NCBI Taxonomy" id="343691"/>
    <lineage>
        <taxon>Eukaryota</taxon>
        <taxon>Metazoa</taxon>
        <taxon>Ecdysozoa</taxon>
        <taxon>Arthropoda</taxon>
        <taxon>Hexapoda</taxon>
        <taxon>Insecta</taxon>
        <taxon>Pterygota</taxon>
        <taxon>Neoptera</taxon>
        <taxon>Endopterygota</taxon>
        <taxon>Diptera</taxon>
        <taxon>Brachycera</taxon>
        <taxon>Stratiomyomorpha</taxon>
        <taxon>Stratiomyidae</taxon>
        <taxon>Hermetiinae</taxon>
        <taxon>Hermetia</taxon>
    </lineage>
</organism>
<sequence>MDKQEEQKEVSLPGAGGEEPTILEVLNRNLISECDNEVTDQQRQQELQQPNEDHHIDDISHDEINDNIQLDIRYAASPQVTDLDVDDNENDRNRVFEFESHLIAEDEAAVAYETCGQVISEIEADPDTRTDDIVPDSEKTESAKCDIIPLDSSTVSESDKVDRRLPLIDSSTKRLSCVEERSNESESSHSDDNSKQTVVPEREESVDRPWYQDDDLDPEDQRIIQEAVESILKDAKQQLIDDQINLDSRQSEPVLLDDSPLQTPHLILSNPLFQKPLEPDSSPQVAQSLTPNTDNDIDTPSQYSPIPLQEQTLCEASSPDSGIASPEAKIGQPLLEPISPHNAPSPEPRSQTSLQSSNSHDSGVISPVEVETKNTKNGISATNESDIDTNLTSLETKVNNLDFQEAIVTTTPTVHGPLPLEDQAQVISKEEETSHFVQDNQDQSESAGKETTKSLENSTDATHKPEEESEKSDKENLNKHTNLDSNLKTRPIDTDAVILSTEAKKEYYQRLREYLDDEELNRPPIPLKTYQWEDIRRLKEQGGYPWTHLYKRPLGPDEEPEFLTLRKSQDRQRFSSESPKSTKKVVRIHEEVLVKETERYISELSDDESVSDDDEEEGEVDDRPEDQREEDDVLRPDDSECQPIEDNFSIQSEPIFSTSSDDKSSKITRIKGILKRRLSLKQSKPGSAPESRAEQSTPTLRKRRFVGTERLARCCQPIMNKLKSMADKQFKRRNIKRVPLKDNEKVVLTEKQKILKLKSSPKADHGQIPHFIEKQDSDDILEILELEESPSKTRRLRQEEKAEEGSSILVPDEIIELPTSSIAEQNEAPAETSPPADSPSQEGPEADIPLESDEPVSPVVRKEDLKLDLGQPPQKAPRRRKEHIYEDIDDEDIEAKIDEILQEAVDSATRISQQIEEEMMKSSPAVQRKDLPAAQEEDIELKIVEDQEKEELLETKDIELKSALKREPSPGSDKRVTFSHTEDEAEPLREDIILAEEYRAPNRWSNTAKTLLSKIDGTMTELVELLPLDRVTPSSNSGRDDSETESPTSPQIIFQICHVLEISQRPAITKL</sequence>
<accession>A0A7R8YRI5</accession>
<name>A0A7R8YRI5_HERIL</name>
<gene>
    <name evidence="2" type="ORF">HERILL_LOCUS5910</name>
</gene>
<dbReference type="EMBL" id="LR899010">
    <property type="protein sequence ID" value="CAD7082911.1"/>
    <property type="molecule type" value="Genomic_DNA"/>
</dbReference>
<proteinExistence type="predicted"/>
<evidence type="ECO:0000313" key="3">
    <source>
        <dbReference type="Proteomes" id="UP000594454"/>
    </source>
</evidence>
<feature type="region of interest" description="Disordered" evidence="1">
    <location>
        <begin position="961"/>
        <end position="985"/>
    </location>
</feature>
<feature type="compositionally biased region" description="Basic and acidic residues" evidence="1">
    <location>
        <begin position="461"/>
        <end position="482"/>
    </location>
</feature>
<feature type="compositionally biased region" description="Basic and acidic residues" evidence="1">
    <location>
        <begin position="176"/>
        <end position="211"/>
    </location>
</feature>
<feature type="compositionally biased region" description="Polar residues" evidence="1">
    <location>
        <begin position="435"/>
        <end position="446"/>
    </location>
</feature>
<feature type="region of interest" description="Disordered" evidence="1">
    <location>
        <begin position="272"/>
        <end position="304"/>
    </location>
</feature>
<feature type="compositionally biased region" description="Polar residues" evidence="1">
    <location>
        <begin position="348"/>
        <end position="361"/>
    </location>
</feature>
<feature type="compositionally biased region" description="Acidic residues" evidence="1">
    <location>
        <begin position="604"/>
        <end position="632"/>
    </location>
</feature>
<feature type="compositionally biased region" description="Polar residues" evidence="1">
    <location>
        <begin position="375"/>
        <end position="384"/>
    </location>
</feature>
<feature type="compositionally biased region" description="Basic and acidic residues" evidence="1">
    <location>
        <begin position="126"/>
        <end position="142"/>
    </location>
</feature>